<gene>
    <name evidence="1" type="ORF">QFC19_002769</name>
</gene>
<dbReference type="Proteomes" id="UP001241377">
    <property type="component" value="Unassembled WGS sequence"/>
</dbReference>
<proteinExistence type="predicted"/>
<evidence type="ECO:0000313" key="1">
    <source>
        <dbReference type="EMBL" id="KAJ9107863.1"/>
    </source>
</evidence>
<keyword evidence="2" id="KW-1185">Reference proteome</keyword>
<comment type="caution">
    <text evidence="1">The sequence shown here is derived from an EMBL/GenBank/DDBJ whole genome shotgun (WGS) entry which is preliminary data.</text>
</comment>
<organism evidence="1 2">
    <name type="scientific">Naganishia cerealis</name>
    <dbReference type="NCBI Taxonomy" id="610337"/>
    <lineage>
        <taxon>Eukaryota</taxon>
        <taxon>Fungi</taxon>
        <taxon>Dikarya</taxon>
        <taxon>Basidiomycota</taxon>
        <taxon>Agaricomycotina</taxon>
        <taxon>Tremellomycetes</taxon>
        <taxon>Filobasidiales</taxon>
        <taxon>Filobasidiaceae</taxon>
        <taxon>Naganishia</taxon>
    </lineage>
</organism>
<accession>A0ACC2W8U4</accession>
<reference evidence="1" key="1">
    <citation type="submission" date="2023-04" db="EMBL/GenBank/DDBJ databases">
        <title>Draft Genome sequencing of Naganishia species isolated from polar environments using Oxford Nanopore Technology.</title>
        <authorList>
            <person name="Leo P."/>
            <person name="Venkateswaran K."/>
        </authorList>
    </citation>
    <scope>NUCLEOTIDE SEQUENCE</scope>
    <source>
        <strain evidence="1">MNA-CCFEE 5261</strain>
    </source>
</reference>
<dbReference type="EMBL" id="JASBWR010000024">
    <property type="protein sequence ID" value="KAJ9107863.1"/>
    <property type="molecule type" value="Genomic_DNA"/>
</dbReference>
<name>A0ACC2W8U4_9TREE</name>
<sequence length="737" mass="75850">MAGPRRSNIRPRFGTDTEIAHRAPAARDRELQPWVPDADDGAASGGLDDETFGAGAKTASASSGAWDQFATNAALFGASKTTYHEELYTTRLDRTARGFRERERQAERLAREIETGVTENPHVKEERGQVVVGAGDEEERYSGVYRGKGAYVPPGARGDAAPGDAAQGDAASGDAAPGDAIDKAPEPSPVPPSDPIPTLAVQSPTRKPPAPPVVIESTTPSAAAAAAGRTDITHSLRRFADSERSKIAAAKADMHKTERERRLAELVAFGRAFKVPPKWQAGDPVVEPGSNPAAAVREDKHVGKDEIPLVNASTAAAGGKDTSPPVVVGSARITMRIPEIPPFKGARPAQPPAAAAAGGKLVVPPTADRSVPSGLADAGNGAPRVQGKPGDKDITENGMGQGKADGKDVAPSAAAAAATPTTTAAVKGAGGARLNPAASVFAFKPNPTASTFKPGNPPAVVNGARGHVAPAAVVSPNGYKGPLPSLVPTTTQQQSAGPSPAHVHTAIVNVTQQQQPMNPFFLAPVKRTPGVNIRDEFNPMRGRRSVASRPEDAPVVWQYSGRRVLAAIHHQPNLVIQPGQQQQMQHPTGMYNLHMNGVVVNPNLAGGPASLPPPPPPPPVVGGGPGAGGPGSNGLSPRGGVVQGLHHQEDERFSPSPGALGIGQGPGSVGAGMQPFQAVQPGGGPGFARMPHQPMQPMGQPGMYFIGGPMMQGQSALRGQAESGDTETRAPVPRYAV</sequence>
<evidence type="ECO:0000313" key="2">
    <source>
        <dbReference type="Proteomes" id="UP001241377"/>
    </source>
</evidence>
<protein>
    <submittedName>
        <fullName evidence="1">Uncharacterized protein</fullName>
    </submittedName>
</protein>